<gene>
    <name evidence="2" type="primary">jg22315</name>
    <name evidence="2" type="ORF">PAEG_LOCUS4962</name>
</gene>
<protein>
    <submittedName>
        <fullName evidence="2">Jg22315 protein</fullName>
    </submittedName>
</protein>
<organism evidence="2 3">
    <name type="scientific">Pararge aegeria aegeria</name>
    <dbReference type="NCBI Taxonomy" id="348720"/>
    <lineage>
        <taxon>Eukaryota</taxon>
        <taxon>Metazoa</taxon>
        <taxon>Ecdysozoa</taxon>
        <taxon>Arthropoda</taxon>
        <taxon>Hexapoda</taxon>
        <taxon>Insecta</taxon>
        <taxon>Pterygota</taxon>
        <taxon>Neoptera</taxon>
        <taxon>Endopterygota</taxon>
        <taxon>Lepidoptera</taxon>
        <taxon>Glossata</taxon>
        <taxon>Ditrysia</taxon>
        <taxon>Papilionoidea</taxon>
        <taxon>Nymphalidae</taxon>
        <taxon>Satyrinae</taxon>
        <taxon>Satyrini</taxon>
        <taxon>Parargina</taxon>
        <taxon>Pararge</taxon>
    </lineage>
</organism>
<accession>A0A8S4QS34</accession>
<feature type="compositionally biased region" description="Basic residues" evidence="1">
    <location>
        <begin position="76"/>
        <end position="89"/>
    </location>
</feature>
<feature type="compositionally biased region" description="Polar residues" evidence="1">
    <location>
        <begin position="8"/>
        <end position="22"/>
    </location>
</feature>
<evidence type="ECO:0000313" key="3">
    <source>
        <dbReference type="Proteomes" id="UP000838756"/>
    </source>
</evidence>
<evidence type="ECO:0000313" key="2">
    <source>
        <dbReference type="EMBL" id="CAH2217040.1"/>
    </source>
</evidence>
<proteinExistence type="predicted"/>
<dbReference type="EMBL" id="CAKXAJ010017669">
    <property type="protein sequence ID" value="CAH2217040.1"/>
    <property type="molecule type" value="Genomic_DNA"/>
</dbReference>
<comment type="caution">
    <text evidence="2">The sequence shown here is derived from an EMBL/GenBank/DDBJ whole genome shotgun (WGS) entry which is preliminary data.</text>
</comment>
<dbReference type="AlphaFoldDB" id="A0A8S4QS34"/>
<sequence>MSDVPCPGSSTNDNQEAFSQEAISAISDNKYKPRSLSRGTSSSEPSLKIVGEEVDDGMTTAVTSSPEYTKPPSVMRPKRIRKPIIRFSP</sequence>
<evidence type="ECO:0000256" key="1">
    <source>
        <dbReference type="SAM" id="MobiDB-lite"/>
    </source>
</evidence>
<keyword evidence="3" id="KW-1185">Reference proteome</keyword>
<feature type="region of interest" description="Disordered" evidence="1">
    <location>
        <begin position="1"/>
        <end position="89"/>
    </location>
</feature>
<name>A0A8S4QS34_9NEOP</name>
<dbReference type="Proteomes" id="UP000838756">
    <property type="component" value="Unassembled WGS sequence"/>
</dbReference>
<reference evidence="2" key="1">
    <citation type="submission" date="2022-03" db="EMBL/GenBank/DDBJ databases">
        <authorList>
            <person name="Lindestad O."/>
        </authorList>
    </citation>
    <scope>NUCLEOTIDE SEQUENCE</scope>
</reference>